<comment type="caution">
    <text evidence="6">The sequence shown here is derived from an EMBL/GenBank/DDBJ whole genome shotgun (WGS) entry which is preliminary data.</text>
</comment>
<evidence type="ECO:0000256" key="3">
    <source>
        <dbReference type="ARBA" id="ARBA00023163"/>
    </source>
</evidence>
<dbReference type="GeneID" id="72831961"/>
<dbReference type="Pfam" id="PF00440">
    <property type="entry name" value="TetR_N"/>
    <property type="match status" value="1"/>
</dbReference>
<evidence type="ECO:0000259" key="5">
    <source>
        <dbReference type="PROSITE" id="PS50977"/>
    </source>
</evidence>
<evidence type="ECO:0000313" key="6">
    <source>
        <dbReference type="EMBL" id="MDR9946925.1"/>
    </source>
</evidence>
<dbReference type="PROSITE" id="PS50977">
    <property type="entry name" value="HTH_TETR_2"/>
    <property type="match status" value="1"/>
</dbReference>
<dbReference type="EMBL" id="JALLIR010000001">
    <property type="protein sequence ID" value="MDR9946925.1"/>
    <property type="molecule type" value="Genomic_DNA"/>
</dbReference>
<keyword evidence="3" id="KW-0804">Transcription</keyword>
<dbReference type="Gene3D" id="1.10.357.10">
    <property type="entry name" value="Tetracycline Repressor, domain 2"/>
    <property type="match status" value="1"/>
</dbReference>
<evidence type="ECO:0000256" key="1">
    <source>
        <dbReference type="ARBA" id="ARBA00023015"/>
    </source>
</evidence>
<reference evidence="6" key="1">
    <citation type="submission" date="2022-11" db="EMBL/GenBank/DDBJ databases">
        <title>blaNDM-1 and qnrB1 co-producing ST413 Enterobacter.</title>
        <authorList>
            <person name="Halder G."/>
            <person name="Chaudhuri B."/>
            <person name="Dutta S."/>
        </authorList>
    </citation>
    <scope>NUCLEOTIDE SEQUENCE</scope>
    <source>
        <strain evidence="6">PEER684</strain>
    </source>
</reference>
<dbReference type="RefSeq" id="WP_059385343.1">
    <property type="nucleotide sequence ID" value="NZ_CP027986.1"/>
</dbReference>
<proteinExistence type="predicted"/>
<accession>A0AAE4DXH7</accession>
<dbReference type="PRINTS" id="PR00455">
    <property type="entry name" value="HTHTETR"/>
</dbReference>
<protein>
    <submittedName>
        <fullName evidence="6">TetR/AcrR family transcriptional regulator</fullName>
    </submittedName>
</protein>
<dbReference type="InterPro" id="IPR009057">
    <property type="entry name" value="Homeodomain-like_sf"/>
</dbReference>
<name>A0AAE4DXH7_9ENTR</name>
<evidence type="ECO:0000313" key="7">
    <source>
        <dbReference type="Proteomes" id="UP001185068"/>
    </source>
</evidence>
<sequence>MKTESAGNDTKISVRDKILLTAHDLFYSTGFRATGVDTLIKASKVTKVTFYRHFPSKSLLILAYLHYRHEIWIGWFESTLRRHLDEGEIPSDAISATLCEWFISPDFHGCAFINASAEAKSEDIESEIKAICRDHKIETKNIIASLTKIADERVVNEIMLLIDGAIIHAQMGMEKDDVITPLKRALAGLTGFPLNPRRDG</sequence>
<organism evidence="6 7">
    <name type="scientific">Enterobacter sichuanensis</name>
    <dbReference type="NCBI Taxonomy" id="2071710"/>
    <lineage>
        <taxon>Bacteria</taxon>
        <taxon>Pseudomonadati</taxon>
        <taxon>Pseudomonadota</taxon>
        <taxon>Gammaproteobacteria</taxon>
        <taxon>Enterobacterales</taxon>
        <taxon>Enterobacteriaceae</taxon>
        <taxon>Enterobacter</taxon>
        <taxon>Enterobacter cloacae complex</taxon>
    </lineage>
</organism>
<dbReference type="InterPro" id="IPR036271">
    <property type="entry name" value="Tet_transcr_reg_TetR-rel_C_sf"/>
</dbReference>
<feature type="DNA-binding region" description="H-T-H motif" evidence="4">
    <location>
        <begin position="35"/>
        <end position="54"/>
    </location>
</feature>
<dbReference type="SUPFAM" id="SSF48498">
    <property type="entry name" value="Tetracyclin repressor-like, C-terminal domain"/>
    <property type="match status" value="1"/>
</dbReference>
<dbReference type="InterPro" id="IPR001647">
    <property type="entry name" value="HTH_TetR"/>
</dbReference>
<keyword evidence="1" id="KW-0805">Transcription regulation</keyword>
<dbReference type="PANTHER" id="PTHR47506:SF3">
    <property type="entry name" value="HTH-TYPE TRANSCRIPTIONAL REGULATOR LMRA"/>
    <property type="match status" value="1"/>
</dbReference>
<dbReference type="Proteomes" id="UP001185068">
    <property type="component" value="Unassembled WGS sequence"/>
</dbReference>
<keyword evidence="2 4" id="KW-0238">DNA-binding</keyword>
<gene>
    <name evidence="6" type="ORF">MX989_12635</name>
</gene>
<evidence type="ECO:0000256" key="2">
    <source>
        <dbReference type="ARBA" id="ARBA00023125"/>
    </source>
</evidence>
<feature type="domain" description="HTH tetR-type" evidence="5">
    <location>
        <begin position="12"/>
        <end position="72"/>
    </location>
</feature>
<dbReference type="SUPFAM" id="SSF46689">
    <property type="entry name" value="Homeodomain-like"/>
    <property type="match status" value="1"/>
</dbReference>
<evidence type="ECO:0000256" key="4">
    <source>
        <dbReference type="PROSITE-ProRule" id="PRU00335"/>
    </source>
</evidence>
<dbReference type="GO" id="GO:0003677">
    <property type="term" value="F:DNA binding"/>
    <property type="evidence" value="ECO:0007669"/>
    <property type="project" value="UniProtKB-UniRule"/>
</dbReference>
<dbReference type="AlphaFoldDB" id="A0AAE4DXH7"/>
<dbReference type="PANTHER" id="PTHR47506">
    <property type="entry name" value="TRANSCRIPTIONAL REGULATORY PROTEIN"/>
    <property type="match status" value="1"/>
</dbReference>